<dbReference type="InterPro" id="IPR053925">
    <property type="entry name" value="RecX_HTH_3rd"/>
</dbReference>
<dbReference type="PANTHER" id="PTHR33602:SF1">
    <property type="entry name" value="REGULATORY PROTEIN RECX FAMILY PROTEIN"/>
    <property type="match status" value="1"/>
</dbReference>
<organism evidence="9 10">
    <name type="scientific">Sporofaciens musculi</name>
    <dbReference type="NCBI Taxonomy" id="2681861"/>
    <lineage>
        <taxon>Bacteria</taxon>
        <taxon>Bacillati</taxon>
        <taxon>Bacillota</taxon>
        <taxon>Clostridia</taxon>
        <taxon>Lachnospirales</taxon>
        <taxon>Lachnospiraceae</taxon>
        <taxon>Sporofaciens</taxon>
    </lineage>
</organism>
<evidence type="ECO:0000313" key="10">
    <source>
        <dbReference type="Proteomes" id="UP000460412"/>
    </source>
</evidence>
<proteinExistence type="inferred from homology"/>
<dbReference type="InterPro" id="IPR036388">
    <property type="entry name" value="WH-like_DNA-bd_sf"/>
</dbReference>
<feature type="domain" description="RecX first three-helical" evidence="8">
    <location>
        <begin position="59"/>
        <end position="97"/>
    </location>
</feature>
<keyword evidence="10" id="KW-1185">Reference proteome</keyword>
<name>A0A7X3SJ72_9FIRM</name>
<dbReference type="InterPro" id="IPR053924">
    <property type="entry name" value="RecX_HTH_2nd"/>
</dbReference>
<gene>
    <name evidence="5" type="primary">recX</name>
    <name evidence="9" type="ORF">GN277_13300</name>
</gene>
<dbReference type="Proteomes" id="UP000460412">
    <property type="component" value="Unassembled WGS sequence"/>
</dbReference>
<sequence length="203" mass="23608">MTVTKIEPVTKTRFQVYVDEQPSFVLYKGELSRYHIEAERELAEEVYQEILQKVVLKRAKARALHLLNDMGRTEAQLRGKLLQGGYPESVAKEALAYVKSFGYLNDVEYARSFIEGRKNRKSRKELYAALCQKGIAREDVNQALEEYYDGEASKAAIESLLRKKKFNSDTADYTQKQKIAGYLMRKGFKYDEIRQVMEIHEPY</sequence>
<evidence type="ECO:0000259" key="7">
    <source>
        <dbReference type="Pfam" id="PF21981"/>
    </source>
</evidence>
<reference evidence="9 10" key="1">
    <citation type="submission" date="2019-12" db="EMBL/GenBank/DDBJ databases">
        <title>Sporaefaciens musculi gen. nov., sp. nov., a novel bacterium isolated from the caecum of an obese mouse.</title>
        <authorList>
            <person name="Rasmussen T.S."/>
            <person name="Streidl T."/>
            <person name="Hitch T.C.A."/>
            <person name="Wortmann E."/>
            <person name="Deptula P."/>
            <person name="Hansen M."/>
            <person name="Nielsen D.S."/>
            <person name="Clavel T."/>
            <person name="Vogensen F.K."/>
        </authorList>
    </citation>
    <scope>NUCLEOTIDE SEQUENCE [LARGE SCALE GENOMIC DNA]</scope>
    <source>
        <strain evidence="9 10">WCA-9-b2</strain>
    </source>
</reference>
<comment type="subcellular location">
    <subcellularLocation>
        <location evidence="1 5">Cytoplasm</location>
    </subcellularLocation>
</comment>
<dbReference type="AlphaFoldDB" id="A0A7X3SJ72"/>
<accession>A0A7X3SJ72</accession>
<feature type="domain" description="RecX second three-helical" evidence="6">
    <location>
        <begin position="105"/>
        <end position="144"/>
    </location>
</feature>
<dbReference type="Gene3D" id="1.10.10.10">
    <property type="entry name" value="Winged helix-like DNA-binding domain superfamily/Winged helix DNA-binding domain"/>
    <property type="match status" value="3"/>
</dbReference>
<dbReference type="HAMAP" id="MF_01114">
    <property type="entry name" value="RecX"/>
    <property type="match status" value="1"/>
</dbReference>
<dbReference type="PANTHER" id="PTHR33602">
    <property type="entry name" value="REGULATORY PROTEIN RECX FAMILY PROTEIN"/>
    <property type="match status" value="1"/>
</dbReference>
<dbReference type="Pfam" id="PF21981">
    <property type="entry name" value="RecX_HTH3"/>
    <property type="match status" value="1"/>
</dbReference>
<dbReference type="InterPro" id="IPR053926">
    <property type="entry name" value="RecX_HTH_1st"/>
</dbReference>
<feature type="domain" description="RecX third three-helical" evidence="7">
    <location>
        <begin position="156"/>
        <end position="197"/>
    </location>
</feature>
<comment type="similarity">
    <text evidence="2 5">Belongs to the RecX family.</text>
</comment>
<evidence type="ECO:0000259" key="8">
    <source>
        <dbReference type="Pfam" id="PF21982"/>
    </source>
</evidence>
<evidence type="ECO:0000256" key="3">
    <source>
        <dbReference type="ARBA" id="ARBA00018111"/>
    </source>
</evidence>
<evidence type="ECO:0000256" key="2">
    <source>
        <dbReference type="ARBA" id="ARBA00009695"/>
    </source>
</evidence>
<evidence type="ECO:0000256" key="5">
    <source>
        <dbReference type="HAMAP-Rule" id="MF_01114"/>
    </source>
</evidence>
<evidence type="ECO:0000256" key="1">
    <source>
        <dbReference type="ARBA" id="ARBA00004496"/>
    </source>
</evidence>
<dbReference type="Pfam" id="PF02631">
    <property type="entry name" value="RecX_HTH2"/>
    <property type="match status" value="1"/>
</dbReference>
<protein>
    <recommendedName>
        <fullName evidence="3 5">Regulatory protein RecX</fullName>
    </recommendedName>
</protein>
<dbReference type="EMBL" id="WUQX01000001">
    <property type="protein sequence ID" value="MXP76333.1"/>
    <property type="molecule type" value="Genomic_DNA"/>
</dbReference>
<dbReference type="GO" id="GO:0005737">
    <property type="term" value="C:cytoplasm"/>
    <property type="evidence" value="ECO:0007669"/>
    <property type="project" value="UniProtKB-SubCell"/>
</dbReference>
<dbReference type="Pfam" id="PF21982">
    <property type="entry name" value="RecX_HTH1"/>
    <property type="match status" value="1"/>
</dbReference>
<comment type="function">
    <text evidence="5">Modulates RecA activity.</text>
</comment>
<keyword evidence="4 5" id="KW-0963">Cytoplasm</keyword>
<comment type="caution">
    <text evidence="9">The sequence shown here is derived from an EMBL/GenBank/DDBJ whole genome shotgun (WGS) entry which is preliminary data.</text>
</comment>
<dbReference type="InterPro" id="IPR003783">
    <property type="entry name" value="Regulatory_RecX"/>
</dbReference>
<evidence type="ECO:0000256" key="4">
    <source>
        <dbReference type="ARBA" id="ARBA00022490"/>
    </source>
</evidence>
<dbReference type="RefSeq" id="WP_159751478.1">
    <property type="nucleotide sequence ID" value="NZ_CASSPE010000083.1"/>
</dbReference>
<evidence type="ECO:0000259" key="6">
    <source>
        <dbReference type="Pfam" id="PF02631"/>
    </source>
</evidence>
<evidence type="ECO:0000313" key="9">
    <source>
        <dbReference type="EMBL" id="MXP76333.1"/>
    </source>
</evidence>
<dbReference type="GO" id="GO:0006282">
    <property type="term" value="P:regulation of DNA repair"/>
    <property type="evidence" value="ECO:0007669"/>
    <property type="project" value="UniProtKB-UniRule"/>
</dbReference>